<accession>A0A428SRK9</accession>
<proteinExistence type="predicted"/>
<organism evidence="1 2">
    <name type="scientific">Fusarium ambrosium</name>
    <dbReference type="NCBI Taxonomy" id="131363"/>
    <lineage>
        <taxon>Eukaryota</taxon>
        <taxon>Fungi</taxon>
        <taxon>Dikarya</taxon>
        <taxon>Ascomycota</taxon>
        <taxon>Pezizomycotina</taxon>
        <taxon>Sordariomycetes</taxon>
        <taxon>Hypocreomycetidae</taxon>
        <taxon>Hypocreales</taxon>
        <taxon>Nectriaceae</taxon>
        <taxon>Fusarium</taxon>
        <taxon>Fusarium solani species complex</taxon>
    </lineage>
</organism>
<keyword evidence="2" id="KW-1185">Reference proteome</keyword>
<dbReference type="Proteomes" id="UP000288429">
    <property type="component" value="Unassembled WGS sequence"/>
</dbReference>
<evidence type="ECO:0000313" key="1">
    <source>
        <dbReference type="EMBL" id="RSL92425.1"/>
    </source>
</evidence>
<comment type="caution">
    <text evidence="1">The sequence shown here is derived from an EMBL/GenBank/DDBJ whole genome shotgun (WGS) entry which is preliminary data.</text>
</comment>
<reference evidence="1 2" key="1">
    <citation type="submission" date="2017-06" db="EMBL/GenBank/DDBJ databases">
        <title>Cmopartive genomic analysis of Ambrosia Fusariam Clade fungi.</title>
        <authorList>
            <person name="Stajich J.E."/>
            <person name="Carrillo J."/>
            <person name="Kijimoto T."/>
            <person name="Eskalen A."/>
            <person name="O'Donnell K."/>
            <person name="Kasson M."/>
        </authorList>
    </citation>
    <scope>NUCLEOTIDE SEQUENCE [LARGE SCALE GENOMIC DNA]</scope>
    <source>
        <strain evidence="1 2">NRRL 20438</strain>
    </source>
</reference>
<protein>
    <submittedName>
        <fullName evidence="1">Uncharacterized protein</fullName>
    </submittedName>
</protein>
<name>A0A428SRK9_9HYPO</name>
<gene>
    <name evidence="1" type="ORF">CDV31_015169</name>
</gene>
<dbReference type="AlphaFoldDB" id="A0A428SRK9"/>
<sequence length="93" mass="10485">MTGLQPHPSDSCASMQVEQALFDSNTRIALSYVPATSAINTTWLHSINTFEHITRRDLHHPSRLRNIIQCQHKPSTTGLSLENPTIVTYHSFN</sequence>
<dbReference type="EMBL" id="NIZV01000382">
    <property type="protein sequence ID" value="RSL92425.1"/>
    <property type="molecule type" value="Genomic_DNA"/>
</dbReference>
<evidence type="ECO:0000313" key="2">
    <source>
        <dbReference type="Proteomes" id="UP000288429"/>
    </source>
</evidence>